<reference evidence="2" key="1">
    <citation type="submission" date="2014-09" db="EMBL/GenBank/DDBJ databases">
        <authorList>
            <person name="Gomez-Valero L."/>
        </authorList>
    </citation>
    <scope>NUCLEOTIDE SEQUENCE [LARGE SCALE GENOMIC DNA]</scope>
    <source>
        <strain evidence="2">ATCC35250</strain>
    </source>
</reference>
<sequence length="48" mass="5264">MMVSSYLNLEGYNRVLGQLRLINSGILLVDGGYGWTRTTDLSIMSAAL</sequence>
<keyword evidence="2" id="KW-1185">Reference proteome</keyword>
<gene>
    <name evidence="1" type="ORF">LHA_1907</name>
</gene>
<evidence type="ECO:0000313" key="1">
    <source>
        <dbReference type="EMBL" id="CEK10939.1"/>
    </source>
</evidence>
<name>A0A0A8UVY6_LEGHA</name>
<proteinExistence type="predicted"/>
<dbReference type="AlphaFoldDB" id="A0A0A8UVY6"/>
<accession>A0A0A8UVY6</accession>
<organism evidence="1 2">
    <name type="scientific">Legionella hackeliae</name>
    <dbReference type="NCBI Taxonomy" id="449"/>
    <lineage>
        <taxon>Bacteria</taxon>
        <taxon>Pseudomonadati</taxon>
        <taxon>Pseudomonadota</taxon>
        <taxon>Gammaproteobacteria</taxon>
        <taxon>Legionellales</taxon>
        <taxon>Legionellaceae</taxon>
        <taxon>Legionella</taxon>
    </lineage>
</organism>
<dbReference type="STRING" id="449.LHA_1907"/>
<dbReference type="EMBL" id="LN681225">
    <property type="protein sequence ID" value="CEK10939.1"/>
    <property type="molecule type" value="Genomic_DNA"/>
</dbReference>
<dbReference type="KEGG" id="lha:LHA_1907"/>
<dbReference type="Proteomes" id="UP000032803">
    <property type="component" value="Chromosome I"/>
</dbReference>
<dbReference type="HOGENOM" id="CLU_3154362_0_0_6"/>
<protein>
    <submittedName>
        <fullName evidence="1">Uncharacterized protein</fullName>
    </submittedName>
</protein>
<evidence type="ECO:0000313" key="2">
    <source>
        <dbReference type="Proteomes" id="UP000032803"/>
    </source>
</evidence>